<dbReference type="Proteomes" id="UP000298663">
    <property type="component" value="Unassembled WGS sequence"/>
</dbReference>
<dbReference type="Pfam" id="PF00635">
    <property type="entry name" value="Motile_Sperm"/>
    <property type="match status" value="1"/>
</dbReference>
<keyword evidence="5" id="KW-1185">Reference proteome</keyword>
<evidence type="ECO:0000313" key="5">
    <source>
        <dbReference type="Proteomes" id="UP000298663"/>
    </source>
</evidence>
<dbReference type="InterPro" id="IPR000535">
    <property type="entry name" value="MSP_dom"/>
</dbReference>
<dbReference type="PANTHER" id="PTHR22947">
    <property type="entry name" value="MAJOR SPERM PROTEIN"/>
    <property type="match status" value="1"/>
</dbReference>
<feature type="compositionally biased region" description="Polar residues" evidence="2">
    <location>
        <begin position="165"/>
        <end position="185"/>
    </location>
</feature>
<dbReference type="PANTHER" id="PTHR22947:SF39">
    <property type="entry name" value="MSP DOMAIN-CONTAINING PROTEIN"/>
    <property type="match status" value="1"/>
</dbReference>
<evidence type="ECO:0000259" key="3">
    <source>
        <dbReference type="PROSITE" id="PS50202"/>
    </source>
</evidence>
<feature type="domain" description="MSP" evidence="3">
    <location>
        <begin position="21"/>
        <end position="140"/>
    </location>
</feature>
<protein>
    <recommendedName>
        <fullName evidence="1">Major sperm protein</fullName>
    </recommendedName>
</protein>
<comment type="function">
    <text evidence="1">Central component in molecular interactions underlying sperm crawling. Forms an extensive filament system that extends from sperm villipoda, along the leading edge of the pseudopod.</text>
</comment>
<accession>A0A4V6A530</accession>
<evidence type="ECO:0000256" key="2">
    <source>
        <dbReference type="SAM" id="MobiDB-lite"/>
    </source>
</evidence>
<evidence type="ECO:0000256" key="1">
    <source>
        <dbReference type="RuleBase" id="RU003425"/>
    </source>
</evidence>
<dbReference type="InterPro" id="IPR013783">
    <property type="entry name" value="Ig-like_fold"/>
</dbReference>
<dbReference type="OrthoDB" id="5859686at2759"/>
<dbReference type="STRING" id="34508.A0A4V6A530"/>
<dbReference type="InterPro" id="IPR051774">
    <property type="entry name" value="Sperm-specific_class_P"/>
</dbReference>
<evidence type="ECO:0000313" key="4">
    <source>
        <dbReference type="EMBL" id="TKR88935.1"/>
    </source>
</evidence>
<organism evidence="4 5">
    <name type="scientific">Steinernema carpocapsae</name>
    <name type="common">Entomopathogenic nematode</name>
    <dbReference type="NCBI Taxonomy" id="34508"/>
    <lineage>
        <taxon>Eukaryota</taxon>
        <taxon>Metazoa</taxon>
        <taxon>Ecdysozoa</taxon>
        <taxon>Nematoda</taxon>
        <taxon>Chromadorea</taxon>
        <taxon>Rhabditida</taxon>
        <taxon>Tylenchina</taxon>
        <taxon>Panagrolaimomorpha</taxon>
        <taxon>Strongyloidoidea</taxon>
        <taxon>Steinernematidae</taxon>
        <taxon>Steinernema</taxon>
    </lineage>
</organism>
<proteinExistence type="predicted"/>
<reference evidence="4 5" key="2">
    <citation type="journal article" date="2019" name="G3 (Bethesda)">
        <title>Hybrid Assembly of the Genome of the Entomopathogenic Nematode Steinernema carpocapsae Identifies the X-Chromosome.</title>
        <authorList>
            <person name="Serra L."/>
            <person name="Macchietto M."/>
            <person name="Macias-Munoz A."/>
            <person name="McGill C.J."/>
            <person name="Rodriguez I.M."/>
            <person name="Rodriguez B."/>
            <person name="Murad R."/>
            <person name="Mortazavi A."/>
        </authorList>
    </citation>
    <scope>NUCLEOTIDE SEQUENCE [LARGE SCALE GENOMIC DNA]</scope>
    <source>
        <strain evidence="4 5">ALL</strain>
    </source>
</reference>
<gene>
    <name evidence="4" type="ORF">L596_013103</name>
</gene>
<dbReference type="PROSITE" id="PS50202">
    <property type="entry name" value="MSP"/>
    <property type="match status" value="1"/>
</dbReference>
<feature type="region of interest" description="Disordered" evidence="2">
    <location>
        <begin position="139"/>
        <end position="200"/>
    </location>
</feature>
<sequence>MSRQPLIPLHLFPLICIDQLQESVGPASTMSDTLTINPASMKVLATGSAACFTLTNNGADRLAFKIKCSNGTLYTFKRIVGFLEVSQTKEIHMIRANGPPGEAKIVVLYLPAPAGSPPPMQLFAKAGPKTSTATLPVAAVPGNTTPPASPTPAAAPAPEEGNPTSFVGQTQANNGNDAGNEQGGANDQGAPTKKKQCILM</sequence>
<name>A0A4V6A530_STECR</name>
<reference evidence="4 5" key="1">
    <citation type="journal article" date="2015" name="Genome Biol.">
        <title>Comparative genomics of Steinernema reveals deeply conserved gene regulatory networks.</title>
        <authorList>
            <person name="Dillman A.R."/>
            <person name="Macchietto M."/>
            <person name="Porter C.F."/>
            <person name="Rogers A."/>
            <person name="Williams B."/>
            <person name="Antoshechkin I."/>
            <person name="Lee M.M."/>
            <person name="Goodwin Z."/>
            <person name="Lu X."/>
            <person name="Lewis E.E."/>
            <person name="Goodrich-Blair H."/>
            <person name="Stock S.P."/>
            <person name="Adams B.J."/>
            <person name="Sternberg P.W."/>
            <person name="Mortazavi A."/>
        </authorList>
    </citation>
    <scope>NUCLEOTIDE SEQUENCE [LARGE SCALE GENOMIC DNA]</scope>
    <source>
        <strain evidence="4 5">ALL</strain>
    </source>
</reference>
<dbReference type="InterPro" id="IPR008962">
    <property type="entry name" value="PapD-like_sf"/>
</dbReference>
<dbReference type="EMBL" id="AZBU02000003">
    <property type="protein sequence ID" value="TKR88935.1"/>
    <property type="molecule type" value="Genomic_DNA"/>
</dbReference>
<keyword evidence="1" id="KW-0963">Cytoplasm</keyword>
<dbReference type="Gene3D" id="2.60.40.10">
    <property type="entry name" value="Immunoglobulins"/>
    <property type="match status" value="1"/>
</dbReference>
<dbReference type="SUPFAM" id="SSF49354">
    <property type="entry name" value="PapD-like"/>
    <property type="match status" value="1"/>
</dbReference>
<comment type="caution">
    <text evidence="4">The sequence shown here is derived from an EMBL/GenBank/DDBJ whole genome shotgun (WGS) entry which is preliminary data.</text>
</comment>
<keyword evidence="1" id="KW-0206">Cytoskeleton</keyword>
<dbReference type="AlphaFoldDB" id="A0A4V6A530"/>